<evidence type="ECO:0000313" key="2">
    <source>
        <dbReference type="EMBL" id="KAK5139018.1"/>
    </source>
</evidence>
<sequence length="197" mass="21059">QLSGYAQSPAPQQVQPMGAPQSQLYSENDQQMQTYGAPQAQAQAQTQVQAQTGTSSTTTTTTTTQRIVGYQQLQQQGYQAPYQYPQPQAALPRPPLPAVQQPPADYSHLMRAPPPAQPQQAASSTTTTSTTATQGGVARQAAAAQGGDAGVQRFDMRISQMLVQSGYTCPEGFDWDRVEDGYTCSAGGHFIDDSEVD</sequence>
<feature type="region of interest" description="Disordered" evidence="1">
    <location>
        <begin position="1"/>
        <end position="63"/>
    </location>
</feature>
<dbReference type="EMBL" id="JAVRRR010001462">
    <property type="protein sequence ID" value="KAK5139018.1"/>
    <property type="molecule type" value="Genomic_DNA"/>
</dbReference>
<gene>
    <name evidence="2" type="ORF">LTR32_007625</name>
</gene>
<feature type="compositionally biased region" description="Polar residues" evidence="1">
    <location>
        <begin position="1"/>
        <end position="32"/>
    </location>
</feature>
<protein>
    <submittedName>
        <fullName evidence="2">Uncharacterized protein</fullName>
    </submittedName>
</protein>
<feature type="compositionally biased region" description="Low complexity" evidence="1">
    <location>
        <begin position="118"/>
        <end position="136"/>
    </location>
</feature>
<accession>A0ABR0KVK7</accession>
<proteinExistence type="predicted"/>
<feature type="non-terminal residue" evidence="2">
    <location>
        <position position="1"/>
    </location>
</feature>
<name>A0ABR0KVK7_9PEZI</name>
<organism evidence="2 3">
    <name type="scientific">Rachicladosporium monterosium</name>
    <dbReference type="NCBI Taxonomy" id="1507873"/>
    <lineage>
        <taxon>Eukaryota</taxon>
        <taxon>Fungi</taxon>
        <taxon>Dikarya</taxon>
        <taxon>Ascomycota</taxon>
        <taxon>Pezizomycotina</taxon>
        <taxon>Dothideomycetes</taxon>
        <taxon>Dothideomycetidae</taxon>
        <taxon>Cladosporiales</taxon>
        <taxon>Cladosporiaceae</taxon>
        <taxon>Rachicladosporium</taxon>
    </lineage>
</organism>
<dbReference type="Proteomes" id="UP001308179">
    <property type="component" value="Unassembled WGS sequence"/>
</dbReference>
<feature type="compositionally biased region" description="Low complexity" evidence="1">
    <location>
        <begin position="33"/>
        <end position="63"/>
    </location>
</feature>
<feature type="region of interest" description="Disordered" evidence="1">
    <location>
        <begin position="85"/>
        <end position="136"/>
    </location>
</feature>
<comment type="caution">
    <text evidence="2">The sequence shown here is derived from an EMBL/GenBank/DDBJ whole genome shotgun (WGS) entry which is preliminary data.</text>
</comment>
<feature type="non-terminal residue" evidence="2">
    <location>
        <position position="197"/>
    </location>
</feature>
<reference evidence="2 3" key="1">
    <citation type="submission" date="2023-08" db="EMBL/GenBank/DDBJ databases">
        <title>Black Yeasts Isolated from many extreme environments.</title>
        <authorList>
            <person name="Coleine C."/>
            <person name="Stajich J.E."/>
            <person name="Selbmann L."/>
        </authorList>
    </citation>
    <scope>NUCLEOTIDE SEQUENCE [LARGE SCALE GENOMIC DNA]</scope>
    <source>
        <strain evidence="2 3">CCFEE 5386</strain>
    </source>
</reference>
<evidence type="ECO:0000313" key="3">
    <source>
        <dbReference type="Proteomes" id="UP001308179"/>
    </source>
</evidence>
<keyword evidence="3" id="KW-1185">Reference proteome</keyword>
<evidence type="ECO:0000256" key="1">
    <source>
        <dbReference type="SAM" id="MobiDB-lite"/>
    </source>
</evidence>